<keyword evidence="3" id="KW-1185">Reference proteome</keyword>
<accession>A0A3M8ST44</accession>
<evidence type="ECO:0000313" key="3">
    <source>
        <dbReference type="Proteomes" id="UP000267049"/>
    </source>
</evidence>
<organism evidence="2 3">
    <name type="scientific">Montanilutibacter psychrotolerans</name>
    <dbReference type="NCBI Taxonomy" id="1327343"/>
    <lineage>
        <taxon>Bacteria</taxon>
        <taxon>Pseudomonadati</taxon>
        <taxon>Pseudomonadota</taxon>
        <taxon>Gammaproteobacteria</taxon>
        <taxon>Lysobacterales</taxon>
        <taxon>Lysobacteraceae</taxon>
        <taxon>Montanilutibacter</taxon>
    </lineage>
</organism>
<dbReference type="Proteomes" id="UP000267049">
    <property type="component" value="Unassembled WGS sequence"/>
</dbReference>
<keyword evidence="1" id="KW-0812">Transmembrane</keyword>
<evidence type="ECO:0000256" key="1">
    <source>
        <dbReference type="SAM" id="Phobius"/>
    </source>
</evidence>
<keyword evidence="1" id="KW-1133">Transmembrane helix</keyword>
<protein>
    <submittedName>
        <fullName evidence="2">Uncharacterized protein</fullName>
    </submittedName>
</protein>
<keyword evidence="1" id="KW-0472">Membrane</keyword>
<evidence type="ECO:0000313" key="2">
    <source>
        <dbReference type="EMBL" id="RNF84481.1"/>
    </source>
</evidence>
<proteinExistence type="predicted"/>
<comment type="caution">
    <text evidence="2">The sequence shown here is derived from an EMBL/GenBank/DDBJ whole genome shotgun (WGS) entry which is preliminary data.</text>
</comment>
<sequence length="118" mass="12488">MTLKHLLLRGALATVFFFALLFAVVVAKVIFYVVSGIAYSGSTGMAHAAFVENVAPLGRFLLCFLVFGGVGVVINAFWPTSRVWPQAIIGFAVLGGAASLALPSMGQELHDLILSAFE</sequence>
<reference evidence="2 3" key="1">
    <citation type="submission" date="2018-11" db="EMBL/GenBank/DDBJ databases">
        <title>Lysobacter cryohumiis sp. nov., isolated from soil in the Tianshan Mountains, Xinjiang, China.</title>
        <authorList>
            <person name="Luo Y."/>
            <person name="Sheng H."/>
        </authorList>
    </citation>
    <scope>NUCLEOTIDE SEQUENCE [LARGE SCALE GENOMIC DNA]</scope>
    <source>
        <strain evidence="2 3">ZS60</strain>
    </source>
</reference>
<feature type="transmembrane region" description="Helical" evidence="1">
    <location>
        <begin position="60"/>
        <end position="78"/>
    </location>
</feature>
<name>A0A3M8ST44_9GAMM</name>
<dbReference type="EMBL" id="RIBS01000003">
    <property type="protein sequence ID" value="RNF84481.1"/>
    <property type="molecule type" value="Genomic_DNA"/>
</dbReference>
<dbReference type="RefSeq" id="WP_123087667.1">
    <property type="nucleotide sequence ID" value="NZ_RIBS01000003.1"/>
</dbReference>
<dbReference type="AlphaFoldDB" id="A0A3M8ST44"/>
<feature type="transmembrane region" description="Helical" evidence="1">
    <location>
        <begin position="12"/>
        <end position="39"/>
    </location>
</feature>
<feature type="transmembrane region" description="Helical" evidence="1">
    <location>
        <begin position="84"/>
        <end position="102"/>
    </location>
</feature>
<gene>
    <name evidence="2" type="ORF">EER27_08930</name>
</gene>